<dbReference type="SFLD" id="SFLDG01020">
    <property type="entry name" value="Terpene_Cyclase_Like_2"/>
    <property type="match status" value="1"/>
</dbReference>
<evidence type="ECO:0000313" key="7">
    <source>
        <dbReference type="EMBL" id="KAF7370354.1"/>
    </source>
</evidence>
<evidence type="ECO:0000256" key="1">
    <source>
        <dbReference type="ARBA" id="ARBA00001946"/>
    </source>
</evidence>
<comment type="cofactor">
    <cofactor evidence="1 6">
        <name>Mg(2+)</name>
        <dbReference type="ChEBI" id="CHEBI:18420"/>
    </cofactor>
</comment>
<dbReference type="GO" id="GO:0046872">
    <property type="term" value="F:metal ion binding"/>
    <property type="evidence" value="ECO:0007669"/>
    <property type="project" value="UniProtKB-KW"/>
</dbReference>
<dbReference type="PANTHER" id="PTHR35201:SF4">
    <property type="entry name" value="BETA-PINACENE SYNTHASE-RELATED"/>
    <property type="match status" value="1"/>
</dbReference>
<keyword evidence="8" id="KW-1185">Reference proteome</keyword>
<dbReference type="EMBL" id="JACAZH010000004">
    <property type="protein sequence ID" value="KAF7370354.1"/>
    <property type="molecule type" value="Genomic_DNA"/>
</dbReference>
<dbReference type="OrthoDB" id="6486656at2759"/>
<sequence length="322" mass="36619">MLPVASNHNGGAANSMSFHPKPNARSISATPVFLASLAYPMVNHARCRVVCDLLYIFGMFDDCSDAMDAKTVQKWVDIIMHALRNPHLPRPSEEPIIGEIIRSFWSNAIGVVSATAQKHFIDEFELYTQAVVDQARDRDQFVFRNVESYMVLRRNNLGAKPAFALLEMEMDMPQDIFEHSALVKLRQLSVDMICLANDLYSFNVEQSKGDDHNIVTLMILHEKLSVQEAIDRVSTIHDDLAAQFLEVFRSLPSFESPAVDSMVQRYVDGLGNWIRANDCWSFETWRYFRDDGLRVQKERSLDLLPRDKSFIAIMPSATVEVA</sequence>
<evidence type="ECO:0000313" key="8">
    <source>
        <dbReference type="Proteomes" id="UP000623467"/>
    </source>
</evidence>
<evidence type="ECO:0000256" key="3">
    <source>
        <dbReference type="ARBA" id="ARBA00022723"/>
    </source>
</evidence>
<name>A0A8H6Z4E5_9AGAR</name>
<evidence type="ECO:0000256" key="5">
    <source>
        <dbReference type="ARBA" id="ARBA00023239"/>
    </source>
</evidence>
<dbReference type="PANTHER" id="PTHR35201">
    <property type="entry name" value="TERPENE SYNTHASE"/>
    <property type="match status" value="1"/>
</dbReference>
<keyword evidence="3 6" id="KW-0479">Metal-binding</keyword>
<organism evidence="7 8">
    <name type="scientific">Mycena sanguinolenta</name>
    <dbReference type="NCBI Taxonomy" id="230812"/>
    <lineage>
        <taxon>Eukaryota</taxon>
        <taxon>Fungi</taxon>
        <taxon>Dikarya</taxon>
        <taxon>Basidiomycota</taxon>
        <taxon>Agaricomycotina</taxon>
        <taxon>Agaricomycetes</taxon>
        <taxon>Agaricomycetidae</taxon>
        <taxon>Agaricales</taxon>
        <taxon>Marasmiineae</taxon>
        <taxon>Mycenaceae</taxon>
        <taxon>Mycena</taxon>
    </lineage>
</organism>
<dbReference type="GO" id="GO:0008299">
    <property type="term" value="P:isoprenoid biosynthetic process"/>
    <property type="evidence" value="ECO:0007669"/>
    <property type="project" value="UniProtKB-ARBA"/>
</dbReference>
<proteinExistence type="inferred from homology"/>
<keyword evidence="4 6" id="KW-0460">Magnesium</keyword>
<dbReference type="InterPro" id="IPR034686">
    <property type="entry name" value="Terpene_cyclase-like_2"/>
</dbReference>
<comment type="caution">
    <text evidence="7">The sequence shown here is derived from an EMBL/GenBank/DDBJ whole genome shotgun (WGS) entry which is preliminary data.</text>
</comment>
<dbReference type="AlphaFoldDB" id="A0A8H6Z4E5"/>
<evidence type="ECO:0000256" key="2">
    <source>
        <dbReference type="ARBA" id="ARBA00006333"/>
    </source>
</evidence>
<evidence type="ECO:0000256" key="6">
    <source>
        <dbReference type="RuleBase" id="RU366034"/>
    </source>
</evidence>
<dbReference type="Pfam" id="PF19086">
    <property type="entry name" value="Terpene_syn_C_2"/>
    <property type="match status" value="1"/>
</dbReference>
<dbReference type="Gene3D" id="1.10.600.10">
    <property type="entry name" value="Farnesyl Diphosphate Synthase"/>
    <property type="match status" value="1"/>
</dbReference>
<dbReference type="EC" id="4.2.3.-" evidence="6"/>
<keyword evidence="5 6" id="KW-0456">Lyase</keyword>
<dbReference type="InterPro" id="IPR008949">
    <property type="entry name" value="Isoprenoid_synthase_dom_sf"/>
</dbReference>
<reference evidence="7" key="1">
    <citation type="submission" date="2020-05" db="EMBL/GenBank/DDBJ databases">
        <title>Mycena genomes resolve the evolution of fungal bioluminescence.</title>
        <authorList>
            <person name="Tsai I.J."/>
        </authorList>
    </citation>
    <scope>NUCLEOTIDE SEQUENCE</scope>
    <source>
        <strain evidence="7">160909Yilan</strain>
    </source>
</reference>
<dbReference type="Proteomes" id="UP000623467">
    <property type="component" value="Unassembled WGS sequence"/>
</dbReference>
<evidence type="ECO:0000256" key="4">
    <source>
        <dbReference type="ARBA" id="ARBA00022842"/>
    </source>
</evidence>
<comment type="similarity">
    <text evidence="2 6">Belongs to the terpene synthase family.</text>
</comment>
<dbReference type="GO" id="GO:0010333">
    <property type="term" value="F:terpene synthase activity"/>
    <property type="evidence" value="ECO:0007669"/>
    <property type="project" value="InterPro"/>
</dbReference>
<accession>A0A8H6Z4E5</accession>
<gene>
    <name evidence="7" type="ORF">MSAN_00666800</name>
</gene>
<dbReference type="SFLD" id="SFLDS00005">
    <property type="entry name" value="Isoprenoid_Synthase_Type_I"/>
    <property type="match status" value="1"/>
</dbReference>
<dbReference type="SUPFAM" id="SSF48576">
    <property type="entry name" value="Terpenoid synthases"/>
    <property type="match status" value="1"/>
</dbReference>
<protein>
    <recommendedName>
        <fullName evidence="6">Terpene synthase</fullName>
        <ecNumber evidence="6">4.2.3.-</ecNumber>
    </recommendedName>
</protein>